<name>A0ABP9DI65_9BACT</name>
<evidence type="ECO:0000313" key="3">
    <source>
        <dbReference type="Proteomes" id="UP001500298"/>
    </source>
</evidence>
<organism evidence="2 3">
    <name type="scientific">Algivirga pacifica</name>
    <dbReference type="NCBI Taxonomy" id="1162670"/>
    <lineage>
        <taxon>Bacteria</taxon>
        <taxon>Pseudomonadati</taxon>
        <taxon>Bacteroidota</taxon>
        <taxon>Cytophagia</taxon>
        <taxon>Cytophagales</taxon>
        <taxon>Flammeovirgaceae</taxon>
        <taxon>Algivirga</taxon>
    </lineage>
</organism>
<reference evidence="3" key="1">
    <citation type="journal article" date="2019" name="Int. J. Syst. Evol. Microbiol.">
        <title>The Global Catalogue of Microorganisms (GCM) 10K type strain sequencing project: providing services to taxonomists for standard genome sequencing and annotation.</title>
        <authorList>
            <consortium name="The Broad Institute Genomics Platform"/>
            <consortium name="The Broad Institute Genome Sequencing Center for Infectious Disease"/>
            <person name="Wu L."/>
            <person name="Ma J."/>
        </authorList>
    </citation>
    <scope>NUCLEOTIDE SEQUENCE [LARGE SCALE GENOMIC DNA]</scope>
    <source>
        <strain evidence="3">JCM 18326</strain>
    </source>
</reference>
<dbReference type="InterPro" id="IPR021314">
    <property type="entry name" value="DUF2911"/>
</dbReference>
<evidence type="ECO:0000256" key="1">
    <source>
        <dbReference type="SAM" id="SignalP"/>
    </source>
</evidence>
<dbReference type="Pfam" id="PF11138">
    <property type="entry name" value="DUF2911"/>
    <property type="match status" value="1"/>
</dbReference>
<sequence length="212" mass="24477">MRYLLLMLMLVTFSHGSFAQKLAHKPRKSPRELTNYMTEDSTYIKVTYGSPKMRNDYDKKFGVSIPFGKIWRMGDDDATEITITKDILFGGQLLPAGTYSIFGIPGEEQWTIILNKGVGMWGTFTYKASQDVFRIEVPTLKSPYIFQEFSIFLQEADYGCNFVMIWNRMSFMIPIRTGEAMKTFLEEKSKEKEAIITIPEDVDLEVLPQEKE</sequence>
<feature type="signal peptide" evidence="1">
    <location>
        <begin position="1"/>
        <end position="19"/>
    </location>
</feature>
<keyword evidence="3" id="KW-1185">Reference proteome</keyword>
<keyword evidence="1" id="KW-0732">Signal</keyword>
<dbReference type="Proteomes" id="UP001500298">
    <property type="component" value="Unassembled WGS sequence"/>
</dbReference>
<protein>
    <submittedName>
        <fullName evidence="2">DUF2911 domain-containing protein</fullName>
    </submittedName>
</protein>
<evidence type="ECO:0000313" key="2">
    <source>
        <dbReference type="EMBL" id="GAA4842823.1"/>
    </source>
</evidence>
<comment type="caution">
    <text evidence="2">The sequence shown here is derived from an EMBL/GenBank/DDBJ whole genome shotgun (WGS) entry which is preliminary data.</text>
</comment>
<gene>
    <name evidence="2" type="ORF">GCM10023331_29900</name>
</gene>
<proteinExistence type="predicted"/>
<dbReference type="EMBL" id="BAABJX010000045">
    <property type="protein sequence ID" value="GAA4842823.1"/>
    <property type="molecule type" value="Genomic_DNA"/>
</dbReference>
<accession>A0ABP9DI65</accession>
<dbReference type="RefSeq" id="WP_345373201.1">
    <property type="nucleotide sequence ID" value="NZ_BAABJX010000045.1"/>
</dbReference>
<feature type="chain" id="PRO_5047165514" evidence="1">
    <location>
        <begin position="20"/>
        <end position="212"/>
    </location>
</feature>